<proteinExistence type="predicted"/>
<dbReference type="SMART" id="SM00220">
    <property type="entry name" value="S_TKc"/>
    <property type="match status" value="1"/>
</dbReference>
<evidence type="ECO:0000313" key="10">
    <source>
        <dbReference type="Proteomes" id="UP000669179"/>
    </source>
</evidence>
<evidence type="ECO:0000256" key="1">
    <source>
        <dbReference type="ARBA" id="ARBA00022679"/>
    </source>
</evidence>
<dbReference type="PANTHER" id="PTHR43289:SF34">
    <property type="entry name" value="SERINE_THREONINE-PROTEIN KINASE YBDM-RELATED"/>
    <property type="match status" value="1"/>
</dbReference>
<organism evidence="9 10">
    <name type="scientific">Actinomadura barringtoniae</name>
    <dbReference type="NCBI Taxonomy" id="1427535"/>
    <lineage>
        <taxon>Bacteria</taxon>
        <taxon>Bacillati</taxon>
        <taxon>Actinomycetota</taxon>
        <taxon>Actinomycetes</taxon>
        <taxon>Streptosporangiales</taxon>
        <taxon>Thermomonosporaceae</taxon>
        <taxon>Actinomadura</taxon>
    </lineage>
</organism>
<evidence type="ECO:0000256" key="3">
    <source>
        <dbReference type="ARBA" id="ARBA00022777"/>
    </source>
</evidence>
<gene>
    <name evidence="9" type="ORF">J4573_29120</name>
</gene>
<dbReference type="PROSITE" id="PS00108">
    <property type="entry name" value="PROTEIN_KINASE_ST"/>
    <property type="match status" value="1"/>
</dbReference>
<dbReference type="SUPFAM" id="SSF56112">
    <property type="entry name" value="Protein kinase-like (PK-like)"/>
    <property type="match status" value="1"/>
</dbReference>
<dbReference type="GO" id="GO:0005524">
    <property type="term" value="F:ATP binding"/>
    <property type="evidence" value="ECO:0007669"/>
    <property type="project" value="UniProtKB-UniRule"/>
</dbReference>
<evidence type="ECO:0000256" key="7">
    <source>
        <dbReference type="SAM" id="Phobius"/>
    </source>
</evidence>
<evidence type="ECO:0000259" key="8">
    <source>
        <dbReference type="PROSITE" id="PS50011"/>
    </source>
</evidence>
<dbReference type="Gene3D" id="1.10.510.10">
    <property type="entry name" value="Transferase(Phosphotransferase) domain 1"/>
    <property type="match status" value="1"/>
</dbReference>
<dbReference type="InterPro" id="IPR011009">
    <property type="entry name" value="Kinase-like_dom_sf"/>
</dbReference>
<feature type="transmembrane region" description="Helical" evidence="7">
    <location>
        <begin position="337"/>
        <end position="358"/>
    </location>
</feature>
<keyword evidence="2 5" id="KW-0547">Nucleotide-binding</keyword>
<dbReference type="Pfam" id="PF00069">
    <property type="entry name" value="Pkinase"/>
    <property type="match status" value="1"/>
</dbReference>
<dbReference type="PROSITE" id="PS50011">
    <property type="entry name" value="PROTEIN_KINASE_DOM"/>
    <property type="match status" value="1"/>
</dbReference>
<dbReference type="InterPro" id="IPR017441">
    <property type="entry name" value="Protein_kinase_ATP_BS"/>
</dbReference>
<keyword evidence="1" id="KW-0808">Transferase</keyword>
<sequence length="481" mass="50857">MGSRHAPVQPLSRNDPSRIGAYTLLGRLGAGAMGRVYLGRSAAGRLVAVKTIRSELAGEGDFRARFRHEIDAARRVSGAFTAAVIEADPDAEVPWLATSYVAAPSLDLLVKSCGPLPPAAVRWLAAGCAEALESIHRTGLLHRDLKPSNVLVSADGLRVIDFGVARAAERSTLTATRQAVGTPAYMAPEQARNARKTVQASDIFSLGSTLLYAATGHPPYKGDSVTEILTRLATEPPDLTDLPEALHEVVTHCLARDPADRPTAATLLDTLGSSSPSMSPAHLPDCALELIEEHRQWPRSTSPEDPTFASATSTPEIREPAPTQEPQKQRAPHLPTLLAAAIAVAMLLIGGTAGALIFHQSSSSTNPPRGGPPAEPDAPLSGAAQRPDGNPRILLNQPLGDGNTVFVVHGRGWPPGAQITIRLDKRPPSPSKPTVDARGTWNYAINQSHEFIAGKLPPGVHEVTASSNGTVTHTRFTVNNL</sequence>
<accession>A0A939PMB6</accession>
<dbReference type="InterPro" id="IPR000719">
    <property type="entry name" value="Prot_kinase_dom"/>
</dbReference>
<keyword evidence="4 5" id="KW-0067">ATP-binding</keyword>
<dbReference type="CDD" id="cd14014">
    <property type="entry name" value="STKc_PknB_like"/>
    <property type="match status" value="1"/>
</dbReference>
<evidence type="ECO:0000256" key="4">
    <source>
        <dbReference type="ARBA" id="ARBA00022840"/>
    </source>
</evidence>
<keyword evidence="7" id="KW-0812">Transmembrane</keyword>
<keyword evidence="10" id="KW-1185">Reference proteome</keyword>
<evidence type="ECO:0000256" key="2">
    <source>
        <dbReference type="ARBA" id="ARBA00022741"/>
    </source>
</evidence>
<feature type="region of interest" description="Disordered" evidence="6">
    <location>
        <begin position="296"/>
        <end position="331"/>
    </location>
</feature>
<dbReference type="Gene3D" id="3.30.200.20">
    <property type="entry name" value="Phosphorylase Kinase, domain 1"/>
    <property type="match status" value="1"/>
</dbReference>
<evidence type="ECO:0000313" key="9">
    <source>
        <dbReference type="EMBL" id="MBO2451186.1"/>
    </source>
</evidence>
<dbReference type="Proteomes" id="UP000669179">
    <property type="component" value="Unassembled WGS sequence"/>
</dbReference>
<keyword evidence="7" id="KW-0472">Membrane</keyword>
<dbReference type="RefSeq" id="WP_208259075.1">
    <property type="nucleotide sequence ID" value="NZ_JAGEOJ010000012.1"/>
</dbReference>
<dbReference type="InterPro" id="IPR008271">
    <property type="entry name" value="Ser/Thr_kinase_AS"/>
</dbReference>
<dbReference type="EMBL" id="JAGEOJ010000012">
    <property type="protein sequence ID" value="MBO2451186.1"/>
    <property type="molecule type" value="Genomic_DNA"/>
</dbReference>
<dbReference type="PANTHER" id="PTHR43289">
    <property type="entry name" value="MITOGEN-ACTIVATED PROTEIN KINASE KINASE KINASE 20-RELATED"/>
    <property type="match status" value="1"/>
</dbReference>
<dbReference type="GO" id="GO:0004674">
    <property type="term" value="F:protein serine/threonine kinase activity"/>
    <property type="evidence" value="ECO:0007669"/>
    <property type="project" value="UniProtKB-KW"/>
</dbReference>
<keyword evidence="3 9" id="KW-0418">Kinase</keyword>
<feature type="binding site" evidence="5">
    <location>
        <position position="50"/>
    </location>
    <ligand>
        <name>ATP</name>
        <dbReference type="ChEBI" id="CHEBI:30616"/>
    </ligand>
</feature>
<keyword evidence="7" id="KW-1133">Transmembrane helix</keyword>
<feature type="domain" description="Protein kinase" evidence="8">
    <location>
        <begin position="22"/>
        <end position="278"/>
    </location>
</feature>
<comment type="caution">
    <text evidence="9">The sequence shown here is derived from an EMBL/GenBank/DDBJ whole genome shotgun (WGS) entry which is preliminary data.</text>
</comment>
<dbReference type="PROSITE" id="PS00107">
    <property type="entry name" value="PROTEIN_KINASE_ATP"/>
    <property type="match status" value="1"/>
</dbReference>
<feature type="compositionally biased region" description="Polar residues" evidence="6">
    <location>
        <begin position="298"/>
        <end position="315"/>
    </location>
</feature>
<keyword evidence="9" id="KW-0723">Serine/threonine-protein kinase</keyword>
<evidence type="ECO:0000256" key="6">
    <source>
        <dbReference type="SAM" id="MobiDB-lite"/>
    </source>
</evidence>
<dbReference type="AlphaFoldDB" id="A0A939PMB6"/>
<name>A0A939PMB6_9ACTN</name>
<evidence type="ECO:0000256" key="5">
    <source>
        <dbReference type="PROSITE-ProRule" id="PRU10141"/>
    </source>
</evidence>
<protein>
    <submittedName>
        <fullName evidence="9">Serine/threonine protein kinase</fullName>
    </submittedName>
</protein>
<feature type="region of interest" description="Disordered" evidence="6">
    <location>
        <begin position="360"/>
        <end position="391"/>
    </location>
</feature>
<reference evidence="9" key="1">
    <citation type="submission" date="2021-03" db="EMBL/GenBank/DDBJ databases">
        <authorList>
            <person name="Kanchanasin P."/>
            <person name="Saeng-In P."/>
            <person name="Phongsopitanun W."/>
            <person name="Yuki M."/>
            <person name="Kudo T."/>
            <person name="Ohkuma M."/>
            <person name="Tanasupawat S."/>
        </authorList>
    </citation>
    <scope>NUCLEOTIDE SEQUENCE</scope>
    <source>
        <strain evidence="9">GKU 128</strain>
    </source>
</reference>